<comment type="caution">
    <text evidence="2">The sequence shown here is derived from an EMBL/GenBank/DDBJ whole genome shotgun (WGS) entry which is preliminary data.</text>
</comment>
<evidence type="ECO:0000313" key="2">
    <source>
        <dbReference type="EMBL" id="MPC64849.1"/>
    </source>
</evidence>
<dbReference type="AlphaFoldDB" id="A0A5B7H4U7"/>
<name>A0A5B7H4U7_PORTR</name>
<gene>
    <name evidence="2" type="ORF">E2C01_058971</name>
</gene>
<evidence type="ECO:0000313" key="3">
    <source>
        <dbReference type="Proteomes" id="UP000324222"/>
    </source>
</evidence>
<sequence length="71" mass="7138">MQFPASSGTPIDPTRPHPPSPGKCGGGASLPSSSTARCGEAVLLCSRRHVAPPSLGCGCVLALSPELIISR</sequence>
<dbReference type="EMBL" id="VSRR010022651">
    <property type="protein sequence ID" value="MPC64849.1"/>
    <property type="molecule type" value="Genomic_DNA"/>
</dbReference>
<organism evidence="2 3">
    <name type="scientific">Portunus trituberculatus</name>
    <name type="common">Swimming crab</name>
    <name type="synonym">Neptunus trituberculatus</name>
    <dbReference type="NCBI Taxonomy" id="210409"/>
    <lineage>
        <taxon>Eukaryota</taxon>
        <taxon>Metazoa</taxon>
        <taxon>Ecdysozoa</taxon>
        <taxon>Arthropoda</taxon>
        <taxon>Crustacea</taxon>
        <taxon>Multicrustacea</taxon>
        <taxon>Malacostraca</taxon>
        <taxon>Eumalacostraca</taxon>
        <taxon>Eucarida</taxon>
        <taxon>Decapoda</taxon>
        <taxon>Pleocyemata</taxon>
        <taxon>Brachyura</taxon>
        <taxon>Eubrachyura</taxon>
        <taxon>Portunoidea</taxon>
        <taxon>Portunidae</taxon>
        <taxon>Portuninae</taxon>
        <taxon>Portunus</taxon>
    </lineage>
</organism>
<keyword evidence="3" id="KW-1185">Reference proteome</keyword>
<proteinExistence type="predicted"/>
<dbReference type="Proteomes" id="UP000324222">
    <property type="component" value="Unassembled WGS sequence"/>
</dbReference>
<evidence type="ECO:0000256" key="1">
    <source>
        <dbReference type="SAM" id="MobiDB-lite"/>
    </source>
</evidence>
<accession>A0A5B7H4U7</accession>
<reference evidence="2 3" key="1">
    <citation type="submission" date="2019-05" db="EMBL/GenBank/DDBJ databases">
        <title>Another draft genome of Portunus trituberculatus and its Hox gene families provides insights of decapod evolution.</title>
        <authorList>
            <person name="Jeong J.-H."/>
            <person name="Song I."/>
            <person name="Kim S."/>
            <person name="Choi T."/>
            <person name="Kim D."/>
            <person name="Ryu S."/>
            <person name="Kim W."/>
        </authorList>
    </citation>
    <scope>NUCLEOTIDE SEQUENCE [LARGE SCALE GENOMIC DNA]</scope>
    <source>
        <tissue evidence="2">Muscle</tissue>
    </source>
</reference>
<protein>
    <submittedName>
        <fullName evidence="2">Uncharacterized protein</fullName>
    </submittedName>
</protein>
<feature type="region of interest" description="Disordered" evidence="1">
    <location>
        <begin position="1"/>
        <end position="34"/>
    </location>
</feature>